<name>A0ABM1YYK1_AEDAL</name>
<dbReference type="PANTHER" id="PTHR37984">
    <property type="entry name" value="PROTEIN CBG26694"/>
    <property type="match status" value="1"/>
</dbReference>
<sequence>MTSQRRPDEDYVIAAVHVETEIRAILEDTLRNLPVTFNMIAAESQKDATLKQVSSFVQCGWPSNVSQLMDPAVKKFYARRDGLQLIDNCVMFGDRIIVPQRYRKQVLKQLHRGHPGMERMKAIARSYVYWPDVDGDVEQYVRQCRACADAAKSPRKTTLESWPIPTKPWSRIHIDYAGPIDGLYYLVIVDAFSKWPEIFRTRSITASSTIELLRETFARYGNPNTLVSDNGTQFTCESFKNFCCINGITHIRTAPYHPQSNGQAERFVDSLKRGLKKLNEGGRPSTPEHLQTFLSVYRSTPNKSSPQMKSPAEVFLGRPVRTTLDLLKKPIPVPAIPNEKQNIQCNKRHGATRREFQPDDMVFAEYHHGNQKSWKPGVIIERKGSVNYNVLLDLGRRQRLIQSHTNQLRPRADNDQPEASVPDVQLP</sequence>
<protein>
    <recommendedName>
        <fullName evidence="1">RNA-directed DNA polymerase</fullName>
        <ecNumber evidence="1">2.7.7.49</ecNumber>
    </recommendedName>
</protein>
<dbReference type="PANTHER" id="PTHR37984:SF5">
    <property type="entry name" value="PROTEIN NYNRIN-LIKE"/>
    <property type="match status" value="1"/>
</dbReference>
<feature type="domain" description="Integrase catalytic" evidence="3">
    <location>
        <begin position="164"/>
        <end position="319"/>
    </location>
</feature>
<dbReference type="InterPro" id="IPR041588">
    <property type="entry name" value="Integrase_H2C2"/>
</dbReference>
<dbReference type="RefSeq" id="XP_062700701.1">
    <property type="nucleotide sequence ID" value="XM_062844717.1"/>
</dbReference>
<evidence type="ECO:0000313" key="5">
    <source>
        <dbReference type="Proteomes" id="UP000069940"/>
    </source>
</evidence>
<dbReference type="SUPFAM" id="SSF53098">
    <property type="entry name" value="Ribonuclease H-like"/>
    <property type="match status" value="1"/>
</dbReference>
<reference evidence="4" key="2">
    <citation type="submission" date="2025-05" db="UniProtKB">
        <authorList>
            <consortium name="EnsemblMetazoa"/>
        </authorList>
    </citation>
    <scope>IDENTIFICATION</scope>
    <source>
        <strain evidence="4">Foshan</strain>
    </source>
</reference>
<dbReference type="InterPro" id="IPR050951">
    <property type="entry name" value="Retrovirus_Pol_polyprotein"/>
</dbReference>
<evidence type="ECO:0000256" key="1">
    <source>
        <dbReference type="ARBA" id="ARBA00012493"/>
    </source>
</evidence>
<evidence type="ECO:0000259" key="3">
    <source>
        <dbReference type="PROSITE" id="PS50994"/>
    </source>
</evidence>
<dbReference type="Pfam" id="PF17921">
    <property type="entry name" value="Integrase_H2C2"/>
    <property type="match status" value="1"/>
</dbReference>
<dbReference type="InterPro" id="IPR036397">
    <property type="entry name" value="RNaseH_sf"/>
</dbReference>
<accession>A0ABM1YYK1</accession>
<keyword evidence="5" id="KW-1185">Reference proteome</keyword>
<dbReference type="Gene3D" id="1.10.340.70">
    <property type="match status" value="1"/>
</dbReference>
<dbReference type="Gene3D" id="3.30.420.10">
    <property type="entry name" value="Ribonuclease H-like superfamily/Ribonuclease H"/>
    <property type="match status" value="1"/>
</dbReference>
<evidence type="ECO:0000256" key="2">
    <source>
        <dbReference type="SAM" id="MobiDB-lite"/>
    </source>
</evidence>
<dbReference type="InterPro" id="IPR001584">
    <property type="entry name" value="Integrase_cat-core"/>
</dbReference>
<feature type="region of interest" description="Disordered" evidence="2">
    <location>
        <begin position="405"/>
        <end position="427"/>
    </location>
</feature>
<dbReference type="EC" id="2.7.7.49" evidence="1"/>
<dbReference type="InterPro" id="IPR012337">
    <property type="entry name" value="RNaseH-like_sf"/>
</dbReference>
<reference evidence="5" key="1">
    <citation type="journal article" date="2015" name="Proc. Natl. Acad. Sci. U.S.A.">
        <title>Genome sequence of the Asian Tiger mosquito, Aedes albopictus, reveals insights into its biology, genetics, and evolution.</title>
        <authorList>
            <person name="Chen X.G."/>
            <person name="Jiang X."/>
            <person name="Gu J."/>
            <person name="Xu M."/>
            <person name="Wu Y."/>
            <person name="Deng Y."/>
            <person name="Zhang C."/>
            <person name="Bonizzoni M."/>
            <person name="Dermauw W."/>
            <person name="Vontas J."/>
            <person name="Armbruster P."/>
            <person name="Huang X."/>
            <person name="Yang Y."/>
            <person name="Zhang H."/>
            <person name="He W."/>
            <person name="Peng H."/>
            <person name="Liu Y."/>
            <person name="Wu K."/>
            <person name="Chen J."/>
            <person name="Lirakis M."/>
            <person name="Topalis P."/>
            <person name="Van Leeuwen T."/>
            <person name="Hall A.B."/>
            <person name="Jiang X."/>
            <person name="Thorpe C."/>
            <person name="Mueller R.L."/>
            <person name="Sun C."/>
            <person name="Waterhouse R.M."/>
            <person name="Yan G."/>
            <person name="Tu Z.J."/>
            <person name="Fang X."/>
            <person name="James A.A."/>
        </authorList>
    </citation>
    <scope>NUCLEOTIDE SEQUENCE [LARGE SCALE GENOMIC DNA]</scope>
    <source>
        <strain evidence="5">Foshan</strain>
    </source>
</reference>
<dbReference type="Proteomes" id="UP000069940">
    <property type="component" value="Unassembled WGS sequence"/>
</dbReference>
<dbReference type="GeneID" id="134284985"/>
<dbReference type="PROSITE" id="PS50994">
    <property type="entry name" value="INTEGRASE"/>
    <property type="match status" value="1"/>
</dbReference>
<organism evidence="4 5">
    <name type="scientific">Aedes albopictus</name>
    <name type="common">Asian tiger mosquito</name>
    <name type="synonym">Stegomyia albopicta</name>
    <dbReference type="NCBI Taxonomy" id="7160"/>
    <lineage>
        <taxon>Eukaryota</taxon>
        <taxon>Metazoa</taxon>
        <taxon>Ecdysozoa</taxon>
        <taxon>Arthropoda</taxon>
        <taxon>Hexapoda</taxon>
        <taxon>Insecta</taxon>
        <taxon>Pterygota</taxon>
        <taxon>Neoptera</taxon>
        <taxon>Endopterygota</taxon>
        <taxon>Diptera</taxon>
        <taxon>Nematocera</taxon>
        <taxon>Culicoidea</taxon>
        <taxon>Culicidae</taxon>
        <taxon>Culicinae</taxon>
        <taxon>Aedini</taxon>
        <taxon>Aedes</taxon>
        <taxon>Stegomyia</taxon>
    </lineage>
</organism>
<dbReference type="Pfam" id="PF00665">
    <property type="entry name" value="rve"/>
    <property type="match status" value="1"/>
</dbReference>
<proteinExistence type="predicted"/>
<evidence type="ECO:0000313" key="4">
    <source>
        <dbReference type="EnsemblMetazoa" id="AALFPA23_013271.P19212"/>
    </source>
</evidence>
<dbReference type="EnsemblMetazoa" id="AALFPA23_013271.R19212">
    <property type="protein sequence ID" value="AALFPA23_013271.P19212"/>
    <property type="gene ID" value="AALFPA23_013271"/>
</dbReference>